<sequence>MVANTILERAALACGILATAALAEQTAVQVWFPWLYQGDAEEFFGKAEGIVQKTIGDAVVVIIDYYPGYPGLALTPTATVGPHTYHHEYSYSYISPYMRHEDEVKVLAKLVDCTFSGCPVATTGSCTASAVFGSLTQTKTATLVASDLKFYPFTLAPPLTESLPISCGNGGGNSEANPTGSEATVTANNEASPTSGDESAPEDAPSGGWRVSASWSGLVSAVCLISAVI</sequence>
<organism evidence="3 4">
    <name type="scientific">Cephalotrichum gorgonifer</name>
    <dbReference type="NCBI Taxonomy" id="2041049"/>
    <lineage>
        <taxon>Eukaryota</taxon>
        <taxon>Fungi</taxon>
        <taxon>Dikarya</taxon>
        <taxon>Ascomycota</taxon>
        <taxon>Pezizomycotina</taxon>
        <taxon>Sordariomycetes</taxon>
        <taxon>Hypocreomycetidae</taxon>
        <taxon>Microascales</taxon>
        <taxon>Microascaceae</taxon>
        <taxon>Cephalotrichum</taxon>
    </lineage>
</organism>
<keyword evidence="2" id="KW-0732">Signal</keyword>
<name>A0AAE8SZR4_9PEZI</name>
<evidence type="ECO:0000313" key="4">
    <source>
        <dbReference type="Proteomes" id="UP001187682"/>
    </source>
</evidence>
<gene>
    <name evidence="3" type="ORF">DNG_08991</name>
</gene>
<evidence type="ECO:0000256" key="2">
    <source>
        <dbReference type="SAM" id="SignalP"/>
    </source>
</evidence>
<protein>
    <submittedName>
        <fullName evidence="3">Uncharacterized protein</fullName>
    </submittedName>
</protein>
<dbReference type="Proteomes" id="UP001187682">
    <property type="component" value="Unassembled WGS sequence"/>
</dbReference>
<feature type="signal peptide" evidence="2">
    <location>
        <begin position="1"/>
        <end position="23"/>
    </location>
</feature>
<reference evidence="3" key="1">
    <citation type="submission" date="2018-03" db="EMBL/GenBank/DDBJ databases">
        <authorList>
            <person name="Guldener U."/>
        </authorList>
    </citation>
    <scope>NUCLEOTIDE SEQUENCE</scope>
</reference>
<keyword evidence="4" id="KW-1185">Reference proteome</keyword>
<dbReference type="AlphaFoldDB" id="A0AAE8SZR4"/>
<feature type="region of interest" description="Disordered" evidence="1">
    <location>
        <begin position="166"/>
        <end position="208"/>
    </location>
</feature>
<comment type="caution">
    <text evidence="3">The sequence shown here is derived from an EMBL/GenBank/DDBJ whole genome shotgun (WGS) entry which is preliminary data.</text>
</comment>
<feature type="chain" id="PRO_5042266876" evidence="2">
    <location>
        <begin position="24"/>
        <end position="229"/>
    </location>
</feature>
<accession>A0AAE8SZR4</accession>
<feature type="compositionally biased region" description="Polar residues" evidence="1">
    <location>
        <begin position="174"/>
        <end position="197"/>
    </location>
</feature>
<dbReference type="EMBL" id="ONZQ02000015">
    <property type="protein sequence ID" value="SPO06302.1"/>
    <property type="molecule type" value="Genomic_DNA"/>
</dbReference>
<proteinExistence type="predicted"/>
<evidence type="ECO:0000256" key="1">
    <source>
        <dbReference type="SAM" id="MobiDB-lite"/>
    </source>
</evidence>
<evidence type="ECO:0000313" key="3">
    <source>
        <dbReference type="EMBL" id="SPO06302.1"/>
    </source>
</evidence>